<dbReference type="InterPro" id="IPR003593">
    <property type="entry name" value="AAA+_ATPase"/>
</dbReference>
<sequence>MDSLQIVKQRFGIIGNNLELNRALEKSMQVAPTDISVLVIGESGVGKEFIPKIIHNLSPRKHKQYIAVNCGAIPEGTIDSELFGHEKGAFTGADKVRKGYFEVADGGTIFLDEVGELPLQTQVRLLRVLESGEFMKVGSSNIQKTNVRIVAATNVNLLSAIKKGDFREDLYYRLNTIQIDIPALRNRRDDIPLLLRKFAVDFSEKYRMPTIAFSDEAMAYIQQYYWPGNIRQLRNFAEQVTVVETKRELTLEKVKEYLKDIQTNTSLVNISNTKDTTSDFSTEREILYKILFDMKKDLNDLKTLTLDLIKNKGEYHLTPNEQDLFHKVYKNYDSPKENESLVYYEENNIPALNAATISNYHEDIDVYEDIPSNNSESLSLQKKEEELIKKALEKYNGKRKLAAQELGISERTLYRKIKQYDIEE</sequence>
<dbReference type="InterPro" id="IPR002197">
    <property type="entry name" value="HTH_Fis"/>
</dbReference>
<organism evidence="7 8">
    <name type="scientific">Apibacter muscae</name>
    <dbReference type="NCBI Taxonomy" id="2509004"/>
    <lineage>
        <taxon>Bacteria</taxon>
        <taxon>Pseudomonadati</taxon>
        <taxon>Bacteroidota</taxon>
        <taxon>Flavobacteriia</taxon>
        <taxon>Flavobacteriales</taxon>
        <taxon>Weeksellaceae</taxon>
        <taxon>Apibacter</taxon>
    </lineage>
</organism>
<dbReference type="PROSITE" id="PS00688">
    <property type="entry name" value="SIGMA54_INTERACT_3"/>
    <property type="match status" value="1"/>
</dbReference>
<dbReference type="PROSITE" id="PS50045">
    <property type="entry name" value="SIGMA54_INTERACT_4"/>
    <property type="match status" value="1"/>
</dbReference>
<dbReference type="PRINTS" id="PR01590">
    <property type="entry name" value="HTHFIS"/>
</dbReference>
<dbReference type="InterPro" id="IPR058031">
    <property type="entry name" value="AAA_lid_NorR"/>
</dbReference>
<keyword evidence="1" id="KW-0547">Nucleotide-binding</keyword>
<dbReference type="FunFam" id="3.40.50.300:FF:000006">
    <property type="entry name" value="DNA-binding transcriptional regulator NtrC"/>
    <property type="match status" value="1"/>
</dbReference>
<dbReference type="InterPro" id="IPR002078">
    <property type="entry name" value="Sigma_54_int"/>
</dbReference>
<feature type="domain" description="Sigma-54 factor interaction" evidence="6">
    <location>
        <begin position="13"/>
        <end position="242"/>
    </location>
</feature>
<protein>
    <submittedName>
        <fullName evidence="7">Sigma-54-dependent Fis family transcriptional regulator</fullName>
    </submittedName>
</protein>
<dbReference type="Proteomes" id="UP000319499">
    <property type="component" value="Unassembled WGS sequence"/>
</dbReference>
<evidence type="ECO:0000313" key="7">
    <source>
        <dbReference type="EMBL" id="TWP30630.1"/>
    </source>
</evidence>
<dbReference type="SUPFAM" id="SSF52540">
    <property type="entry name" value="P-loop containing nucleoside triphosphate hydrolases"/>
    <property type="match status" value="1"/>
</dbReference>
<keyword evidence="3" id="KW-0805">Transcription regulation</keyword>
<dbReference type="Pfam" id="PF25601">
    <property type="entry name" value="AAA_lid_14"/>
    <property type="match status" value="1"/>
</dbReference>
<dbReference type="InterPro" id="IPR009057">
    <property type="entry name" value="Homeodomain-like_sf"/>
</dbReference>
<evidence type="ECO:0000256" key="2">
    <source>
        <dbReference type="ARBA" id="ARBA00022840"/>
    </source>
</evidence>
<dbReference type="PANTHER" id="PTHR32071:SF121">
    <property type="entry name" value="SIGMA L-DEPENDENT TRANSCRIPTIONAL REGULATOR YQIR-RELATED"/>
    <property type="match status" value="1"/>
</dbReference>
<name>A0A563DKC5_9FLAO</name>
<dbReference type="SUPFAM" id="SSF46689">
    <property type="entry name" value="Homeodomain-like"/>
    <property type="match status" value="1"/>
</dbReference>
<keyword evidence="4" id="KW-0238">DNA-binding</keyword>
<evidence type="ECO:0000259" key="6">
    <source>
        <dbReference type="PROSITE" id="PS50045"/>
    </source>
</evidence>
<evidence type="ECO:0000256" key="4">
    <source>
        <dbReference type="ARBA" id="ARBA00023125"/>
    </source>
</evidence>
<dbReference type="AlphaFoldDB" id="A0A563DKC5"/>
<dbReference type="GO" id="GO:0006355">
    <property type="term" value="P:regulation of DNA-templated transcription"/>
    <property type="evidence" value="ECO:0007669"/>
    <property type="project" value="InterPro"/>
</dbReference>
<dbReference type="PANTHER" id="PTHR32071">
    <property type="entry name" value="TRANSCRIPTIONAL REGULATORY PROTEIN"/>
    <property type="match status" value="1"/>
</dbReference>
<evidence type="ECO:0000313" key="8">
    <source>
        <dbReference type="Proteomes" id="UP000319499"/>
    </source>
</evidence>
<evidence type="ECO:0000256" key="3">
    <source>
        <dbReference type="ARBA" id="ARBA00023015"/>
    </source>
</evidence>
<dbReference type="Gene3D" id="1.10.10.60">
    <property type="entry name" value="Homeodomain-like"/>
    <property type="match status" value="1"/>
</dbReference>
<dbReference type="PROSITE" id="PS00676">
    <property type="entry name" value="SIGMA54_INTERACT_2"/>
    <property type="match status" value="1"/>
</dbReference>
<dbReference type="OrthoDB" id="5401077at2"/>
<dbReference type="InterPro" id="IPR025944">
    <property type="entry name" value="Sigma_54_int_dom_CS"/>
</dbReference>
<keyword evidence="8" id="KW-1185">Reference proteome</keyword>
<proteinExistence type="predicted"/>
<dbReference type="SMART" id="SM00382">
    <property type="entry name" value="AAA"/>
    <property type="match status" value="1"/>
</dbReference>
<evidence type="ECO:0000256" key="1">
    <source>
        <dbReference type="ARBA" id="ARBA00022741"/>
    </source>
</evidence>
<dbReference type="Gene3D" id="3.40.50.300">
    <property type="entry name" value="P-loop containing nucleotide triphosphate hydrolases"/>
    <property type="match status" value="1"/>
</dbReference>
<dbReference type="PROSITE" id="PS00675">
    <property type="entry name" value="SIGMA54_INTERACT_1"/>
    <property type="match status" value="1"/>
</dbReference>
<dbReference type="EMBL" id="SELH01000011">
    <property type="protein sequence ID" value="TWP30630.1"/>
    <property type="molecule type" value="Genomic_DNA"/>
</dbReference>
<dbReference type="CDD" id="cd00009">
    <property type="entry name" value="AAA"/>
    <property type="match status" value="1"/>
</dbReference>
<dbReference type="InterPro" id="IPR027417">
    <property type="entry name" value="P-loop_NTPase"/>
</dbReference>
<dbReference type="GO" id="GO:0005524">
    <property type="term" value="F:ATP binding"/>
    <property type="evidence" value="ECO:0007669"/>
    <property type="project" value="UniProtKB-KW"/>
</dbReference>
<reference evidence="7 8" key="1">
    <citation type="submission" date="2019-02" db="EMBL/GenBank/DDBJ databases">
        <title>Apibacter muscae sp. nov.: a novel member of the house fly microbiota.</title>
        <authorList>
            <person name="Park R."/>
        </authorList>
    </citation>
    <scope>NUCLEOTIDE SEQUENCE [LARGE SCALE GENOMIC DNA]</scope>
    <source>
        <strain evidence="7 8">AL1</strain>
    </source>
</reference>
<dbReference type="Gene3D" id="1.10.8.60">
    <property type="match status" value="1"/>
</dbReference>
<dbReference type="Pfam" id="PF02954">
    <property type="entry name" value="HTH_8"/>
    <property type="match status" value="1"/>
</dbReference>
<dbReference type="GO" id="GO:0043565">
    <property type="term" value="F:sequence-specific DNA binding"/>
    <property type="evidence" value="ECO:0007669"/>
    <property type="project" value="InterPro"/>
</dbReference>
<evidence type="ECO:0000256" key="5">
    <source>
        <dbReference type="ARBA" id="ARBA00023163"/>
    </source>
</evidence>
<keyword evidence="2" id="KW-0067">ATP-binding</keyword>
<gene>
    <name evidence="7" type="ORF">ETU09_01120</name>
</gene>
<keyword evidence="5" id="KW-0804">Transcription</keyword>
<comment type="caution">
    <text evidence="7">The sequence shown here is derived from an EMBL/GenBank/DDBJ whole genome shotgun (WGS) entry which is preliminary data.</text>
</comment>
<dbReference type="RefSeq" id="WP_146261216.1">
    <property type="nucleotide sequence ID" value="NZ_SELG01000024.1"/>
</dbReference>
<dbReference type="Pfam" id="PF00158">
    <property type="entry name" value="Sigma54_activat"/>
    <property type="match status" value="1"/>
</dbReference>
<dbReference type="InterPro" id="IPR025662">
    <property type="entry name" value="Sigma_54_int_dom_ATP-bd_1"/>
</dbReference>
<accession>A0A563DKC5</accession>
<dbReference type="InterPro" id="IPR025943">
    <property type="entry name" value="Sigma_54_int_dom_ATP-bd_2"/>
</dbReference>